<dbReference type="OrthoDB" id="428263at2"/>
<keyword evidence="2" id="KW-0812">Transmembrane</keyword>
<name>A0A0L8N4F7_STRVG</name>
<feature type="transmembrane region" description="Helical" evidence="2">
    <location>
        <begin position="182"/>
        <end position="202"/>
    </location>
</feature>
<evidence type="ECO:0000256" key="1">
    <source>
        <dbReference type="SAM" id="MobiDB-lite"/>
    </source>
</evidence>
<evidence type="ECO:0008006" key="5">
    <source>
        <dbReference type="Google" id="ProtNLM"/>
    </source>
</evidence>
<sequence>MNPNPPGSPQQHPAGGPSPYAAPPGAWAQPGPPASVPQAAGRGKAATVLLLVSTVFVGLMAGLFFAFDVSVMPGLAAGDERTYVTAMQNFNAAIDGNGLFGMVFVLALLIAAASAIVEFRAGRRNVAVWVAVATVAYLVVLMITFSVNIPLNNELADAGDATKLTDFSIVEKFKSTWVSTNIIRTLLCTVALTALSRALVLYGRATR</sequence>
<accession>A0A0L8N4F7</accession>
<keyword evidence="2" id="KW-1133">Transmembrane helix</keyword>
<feature type="transmembrane region" description="Helical" evidence="2">
    <location>
        <begin position="126"/>
        <end position="147"/>
    </location>
</feature>
<dbReference type="Proteomes" id="UP000037084">
    <property type="component" value="Unassembled WGS sequence"/>
</dbReference>
<dbReference type="PATRIC" id="fig|1961.12.peg.750"/>
<organism evidence="3 4">
    <name type="scientific">Streptomyces virginiae</name>
    <name type="common">Streptomyces cinnamonensis</name>
    <dbReference type="NCBI Taxonomy" id="1961"/>
    <lineage>
        <taxon>Bacteria</taxon>
        <taxon>Bacillati</taxon>
        <taxon>Actinomycetota</taxon>
        <taxon>Actinomycetes</taxon>
        <taxon>Kitasatosporales</taxon>
        <taxon>Streptomycetaceae</taxon>
        <taxon>Streptomyces</taxon>
    </lineage>
</organism>
<protein>
    <recommendedName>
        <fullName evidence="5">Integral membrane protein</fullName>
    </recommendedName>
</protein>
<evidence type="ECO:0000313" key="3">
    <source>
        <dbReference type="EMBL" id="KOG57549.1"/>
    </source>
</evidence>
<dbReference type="InterPro" id="IPR013901">
    <property type="entry name" value="Anthrone_oxy"/>
</dbReference>
<feature type="region of interest" description="Disordered" evidence="1">
    <location>
        <begin position="1"/>
        <end position="38"/>
    </location>
</feature>
<reference evidence="4" key="1">
    <citation type="submission" date="2015-07" db="EMBL/GenBank/DDBJ databases">
        <authorList>
            <consortium name="Consortium for Microbial Forensics and Genomics (microFORGE)"/>
            <person name="Knight B.M."/>
            <person name="Roberts D.P."/>
            <person name="Lin D."/>
            <person name="Hari K."/>
            <person name="Fletcher J."/>
            <person name="Melcher U."/>
            <person name="Blagden T."/>
            <person name="Winegar R.A."/>
        </authorList>
    </citation>
    <scope>NUCLEOTIDE SEQUENCE [LARGE SCALE GENOMIC DNA]</scope>
    <source>
        <strain evidence="4">NRRL B-1447</strain>
    </source>
</reference>
<dbReference type="Pfam" id="PF08592">
    <property type="entry name" value="Anthrone_oxy"/>
    <property type="match status" value="1"/>
</dbReference>
<gene>
    <name evidence="3" type="ORF">ADK75_03575</name>
</gene>
<feature type="compositionally biased region" description="Low complexity" evidence="1">
    <location>
        <begin position="13"/>
        <end position="29"/>
    </location>
</feature>
<feature type="transmembrane region" description="Helical" evidence="2">
    <location>
        <begin position="99"/>
        <end position="119"/>
    </location>
</feature>
<evidence type="ECO:0000256" key="2">
    <source>
        <dbReference type="SAM" id="Phobius"/>
    </source>
</evidence>
<proteinExistence type="predicted"/>
<keyword evidence="2" id="KW-0472">Membrane</keyword>
<dbReference type="AlphaFoldDB" id="A0A0L8N4F7"/>
<evidence type="ECO:0000313" key="4">
    <source>
        <dbReference type="Proteomes" id="UP000037084"/>
    </source>
</evidence>
<feature type="transmembrane region" description="Helical" evidence="2">
    <location>
        <begin position="48"/>
        <end position="67"/>
    </location>
</feature>
<dbReference type="RefSeq" id="WP_030390494.1">
    <property type="nucleotide sequence ID" value="NZ_LGUV01000003.1"/>
</dbReference>
<comment type="caution">
    <text evidence="3">The sequence shown here is derived from an EMBL/GenBank/DDBJ whole genome shotgun (WGS) entry which is preliminary data.</text>
</comment>
<dbReference type="EMBL" id="LGUV01000003">
    <property type="protein sequence ID" value="KOG57549.1"/>
    <property type="molecule type" value="Genomic_DNA"/>
</dbReference>